<protein>
    <submittedName>
        <fullName evidence="1">Uncharacterized protein</fullName>
    </submittedName>
</protein>
<dbReference type="OrthoDB" id="2647454at2"/>
<organism evidence="1 2">
    <name type="scientific">Paenibacillus herberti</name>
    <dbReference type="NCBI Taxonomy" id="1619309"/>
    <lineage>
        <taxon>Bacteria</taxon>
        <taxon>Bacillati</taxon>
        <taxon>Bacillota</taxon>
        <taxon>Bacilli</taxon>
        <taxon>Bacillales</taxon>
        <taxon>Paenibacillaceae</taxon>
        <taxon>Paenibacillus</taxon>
    </lineage>
</organism>
<dbReference type="RefSeq" id="WP_089526090.1">
    <property type="nucleotide sequence ID" value="NZ_NMUQ01000003.1"/>
</dbReference>
<gene>
    <name evidence="1" type="ORF">CGZ75_20185</name>
</gene>
<name>A0A229NU98_9BACL</name>
<dbReference type="AlphaFoldDB" id="A0A229NU98"/>
<sequence length="99" mass="11169">MKEYKLMDGSLLLVDGPLLRLKRPGRDPEPATAEQVLPELLELLDAQRISKVARLQMELAQALDESMKLGAEADAKVVIDAYRPVLGERIEHNDPVYFR</sequence>
<dbReference type="Proteomes" id="UP000215145">
    <property type="component" value="Unassembled WGS sequence"/>
</dbReference>
<evidence type="ECO:0000313" key="1">
    <source>
        <dbReference type="EMBL" id="OXM13384.1"/>
    </source>
</evidence>
<proteinExistence type="predicted"/>
<comment type="caution">
    <text evidence="1">The sequence shown here is derived from an EMBL/GenBank/DDBJ whole genome shotgun (WGS) entry which is preliminary data.</text>
</comment>
<evidence type="ECO:0000313" key="2">
    <source>
        <dbReference type="Proteomes" id="UP000215145"/>
    </source>
</evidence>
<dbReference type="EMBL" id="NMUQ01000003">
    <property type="protein sequence ID" value="OXM13384.1"/>
    <property type="molecule type" value="Genomic_DNA"/>
</dbReference>
<reference evidence="1 2" key="1">
    <citation type="submission" date="2017-07" db="EMBL/GenBank/DDBJ databases">
        <title>Paenibacillus herberti R33 genome sequencing and assembly.</title>
        <authorList>
            <person name="Su W."/>
        </authorList>
    </citation>
    <scope>NUCLEOTIDE SEQUENCE [LARGE SCALE GENOMIC DNA]</scope>
    <source>
        <strain evidence="1 2">R33</strain>
    </source>
</reference>
<accession>A0A229NU98</accession>
<keyword evidence="2" id="KW-1185">Reference proteome</keyword>